<proteinExistence type="predicted"/>
<reference evidence="3" key="1">
    <citation type="submission" date="2024-07" db="EMBL/GenBank/DDBJ databases">
        <title>Two chromosome-level genome assemblies of Korean endemic species Abeliophyllum distichum and Forsythia ovata (Oleaceae).</title>
        <authorList>
            <person name="Jang H."/>
        </authorList>
    </citation>
    <scope>NUCLEOTIDE SEQUENCE [LARGE SCALE GENOMIC DNA]</scope>
</reference>
<name>A0ABD1PZE6_9LAMI</name>
<accession>A0ABD1PZE6</accession>
<organism evidence="2 3">
    <name type="scientific">Forsythia ovata</name>
    <dbReference type="NCBI Taxonomy" id="205694"/>
    <lineage>
        <taxon>Eukaryota</taxon>
        <taxon>Viridiplantae</taxon>
        <taxon>Streptophyta</taxon>
        <taxon>Embryophyta</taxon>
        <taxon>Tracheophyta</taxon>
        <taxon>Spermatophyta</taxon>
        <taxon>Magnoliopsida</taxon>
        <taxon>eudicotyledons</taxon>
        <taxon>Gunneridae</taxon>
        <taxon>Pentapetalae</taxon>
        <taxon>asterids</taxon>
        <taxon>lamiids</taxon>
        <taxon>Lamiales</taxon>
        <taxon>Oleaceae</taxon>
        <taxon>Forsythieae</taxon>
        <taxon>Forsythia</taxon>
    </lineage>
</organism>
<gene>
    <name evidence="2" type="ORF">Fot_50852</name>
</gene>
<dbReference type="InterPro" id="IPR000953">
    <property type="entry name" value="Chromo/chromo_shadow_dom"/>
</dbReference>
<sequence length="101" mass="11766">MEILPYLFRLKLSPNLSFTICNTNTTSISPSKVFDDYDKEESYGEVNKIIESRALQNGNGMEYLIEWKDEHVPTWVPSDYIAKNVIAEYKALWWNAVKKSE</sequence>
<dbReference type="EMBL" id="JBFOLJ010000016">
    <property type="protein sequence ID" value="KAL2469276.1"/>
    <property type="molecule type" value="Genomic_DNA"/>
</dbReference>
<protein>
    <submittedName>
        <fullName evidence="2">Signal recognition particle 43 kDa protein</fullName>
    </submittedName>
</protein>
<comment type="caution">
    <text evidence="2">The sequence shown here is derived from an EMBL/GenBank/DDBJ whole genome shotgun (WGS) entry which is preliminary data.</text>
</comment>
<evidence type="ECO:0000259" key="1">
    <source>
        <dbReference type="SMART" id="SM00298"/>
    </source>
</evidence>
<dbReference type="Gene3D" id="2.40.50.40">
    <property type="match status" value="1"/>
</dbReference>
<dbReference type="AlphaFoldDB" id="A0ABD1PZE6"/>
<dbReference type="Proteomes" id="UP001604277">
    <property type="component" value="Unassembled WGS sequence"/>
</dbReference>
<evidence type="ECO:0000313" key="3">
    <source>
        <dbReference type="Proteomes" id="UP001604277"/>
    </source>
</evidence>
<feature type="domain" description="Chromo" evidence="1">
    <location>
        <begin position="42"/>
        <end position="94"/>
    </location>
</feature>
<keyword evidence="3" id="KW-1185">Reference proteome</keyword>
<dbReference type="SMART" id="SM00298">
    <property type="entry name" value="CHROMO"/>
    <property type="match status" value="1"/>
</dbReference>
<evidence type="ECO:0000313" key="2">
    <source>
        <dbReference type="EMBL" id="KAL2469276.1"/>
    </source>
</evidence>
<dbReference type="SUPFAM" id="SSF54160">
    <property type="entry name" value="Chromo domain-like"/>
    <property type="match status" value="1"/>
</dbReference>
<dbReference type="InterPro" id="IPR016197">
    <property type="entry name" value="Chromo-like_dom_sf"/>
</dbReference>